<feature type="transmembrane region" description="Helical" evidence="7">
    <location>
        <begin position="173"/>
        <end position="193"/>
    </location>
</feature>
<evidence type="ECO:0000256" key="1">
    <source>
        <dbReference type="ARBA" id="ARBA00004141"/>
    </source>
</evidence>
<dbReference type="Pfam" id="PF16913">
    <property type="entry name" value="PUNUT"/>
    <property type="match status" value="1"/>
</dbReference>
<dbReference type="PANTHER" id="PTHR31376:SF17">
    <property type="entry name" value="PURINE PERMEASE 21-RELATED"/>
    <property type="match status" value="1"/>
</dbReference>
<dbReference type="InterPro" id="IPR030182">
    <property type="entry name" value="PUP_plant"/>
</dbReference>
<keyword evidence="5 7" id="KW-1133">Transmembrane helix</keyword>
<feature type="transmembrane region" description="Helical" evidence="7">
    <location>
        <begin position="117"/>
        <end position="137"/>
    </location>
</feature>
<keyword evidence="3 7" id="KW-0813">Transport</keyword>
<dbReference type="SUPFAM" id="SSF103481">
    <property type="entry name" value="Multidrug resistance efflux transporter EmrE"/>
    <property type="match status" value="1"/>
</dbReference>
<evidence type="ECO:0000313" key="8">
    <source>
        <dbReference type="EMBL" id="KAJ4826635.1"/>
    </source>
</evidence>
<dbReference type="EMBL" id="JAKUCV010006612">
    <property type="protein sequence ID" value="KAJ4826635.1"/>
    <property type="molecule type" value="Genomic_DNA"/>
</dbReference>
<accession>A0A9Q0J3U4</accession>
<dbReference type="PANTHER" id="PTHR31376">
    <property type="entry name" value="OS09G0467300 PROTEIN-RELATED"/>
    <property type="match status" value="1"/>
</dbReference>
<evidence type="ECO:0000256" key="6">
    <source>
        <dbReference type="ARBA" id="ARBA00023136"/>
    </source>
</evidence>
<evidence type="ECO:0000256" key="5">
    <source>
        <dbReference type="ARBA" id="ARBA00022989"/>
    </source>
</evidence>
<evidence type="ECO:0000313" key="9">
    <source>
        <dbReference type="Proteomes" id="UP001141552"/>
    </source>
</evidence>
<keyword evidence="4 7" id="KW-0812">Transmembrane</keyword>
<dbReference type="OrthoDB" id="1717816at2759"/>
<dbReference type="GO" id="GO:0015211">
    <property type="term" value="F:purine nucleoside transmembrane transporter activity"/>
    <property type="evidence" value="ECO:0007669"/>
    <property type="project" value="UniProtKB-UniRule"/>
</dbReference>
<gene>
    <name evidence="8" type="ORF">Tsubulata_002239</name>
</gene>
<sequence length="388" mass="42960">MGEGHEVQLQIRGNEAKETNHQPRDPVVPNHTAMPQPMNNYRWWFLVVIYSVFLLAGQSVATLLARLYFDRGGNSNWMATFVQPCGFMILLPLYFISSAPKNPDDANTTTNTSSPSFLVLMLIYISFGIFIAADCMFYSLGQKYLPVSTFSLLCASQLGFNALFSFFLNSQKFTPFIVNSLVLLTISSALLVFQGKSVTSVENPEGKYAVGFICTVVASAGYGLLLSLTQFAFRKILKQANFKVVLDMIIYPSVVATCVVLVGLFASGEWKGLSGEMHHFELGKVSYLMTLIWIAISWQVFNIGCVGLVYQVSSLFSNVISTLGLPVVPVLAVLIFGDKMNGIKGISLVLAIWGFVSYMYQHYLDDYKSSVRTADTSREISNDSHLKC</sequence>
<feature type="transmembrane region" description="Helical" evidence="7">
    <location>
        <begin position="43"/>
        <end position="65"/>
    </location>
</feature>
<dbReference type="GO" id="GO:0016020">
    <property type="term" value="C:membrane"/>
    <property type="evidence" value="ECO:0007669"/>
    <property type="project" value="UniProtKB-SubCell"/>
</dbReference>
<feature type="transmembrane region" description="Helical" evidence="7">
    <location>
        <begin position="316"/>
        <end position="336"/>
    </location>
</feature>
<feature type="transmembrane region" description="Helical" evidence="7">
    <location>
        <begin position="343"/>
        <end position="360"/>
    </location>
</feature>
<organism evidence="8 9">
    <name type="scientific">Turnera subulata</name>
    <dbReference type="NCBI Taxonomy" id="218843"/>
    <lineage>
        <taxon>Eukaryota</taxon>
        <taxon>Viridiplantae</taxon>
        <taxon>Streptophyta</taxon>
        <taxon>Embryophyta</taxon>
        <taxon>Tracheophyta</taxon>
        <taxon>Spermatophyta</taxon>
        <taxon>Magnoliopsida</taxon>
        <taxon>eudicotyledons</taxon>
        <taxon>Gunneridae</taxon>
        <taxon>Pentapetalae</taxon>
        <taxon>rosids</taxon>
        <taxon>fabids</taxon>
        <taxon>Malpighiales</taxon>
        <taxon>Passifloraceae</taxon>
        <taxon>Turnera</taxon>
    </lineage>
</organism>
<feature type="transmembrane region" description="Helical" evidence="7">
    <location>
        <begin position="144"/>
        <end position="167"/>
    </location>
</feature>
<feature type="transmembrane region" description="Helical" evidence="7">
    <location>
        <begin position="287"/>
        <end position="310"/>
    </location>
</feature>
<keyword evidence="6 7" id="KW-0472">Membrane</keyword>
<evidence type="ECO:0000256" key="7">
    <source>
        <dbReference type="RuleBase" id="RU368015"/>
    </source>
</evidence>
<reference evidence="8" key="1">
    <citation type="submission" date="2022-02" db="EMBL/GenBank/DDBJ databases">
        <authorList>
            <person name="Henning P.M."/>
            <person name="McCubbin A.G."/>
            <person name="Shore J.S."/>
        </authorList>
    </citation>
    <scope>NUCLEOTIDE SEQUENCE</scope>
    <source>
        <strain evidence="8">F60SS</strain>
        <tissue evidence="8">Leaves</tissue>
    </source>
</reference>
<dbReference type="InterPro" id="IPR037185">
    <property type="entry name" value="EmrE-like"/>
</dbReference>
<name>A0A9Q0J3U4_9ROSI</name>
<keyword evidence="9" id="KW-1185">Reference proteome</keyword>
<comment type="caution">
    <text evidence="8">The sequence shown here is derived from an EMBL/GenBank/DDBJ whole genome shotgun (WGS) entry which is preliminary data.</text>
</comment>
<proteinExistence type="inferred from homology"/>
<evidence type="ECO:0000256" key="3">
    <source>
        <dbReference type="ARBA" id="ARBA00022448"/>
    </source>
</evidence>
<dbReference type="GO" id="GO:0005345">
    <property type="term" value="F:purine nucleobase transmembrane transporter activity"/>
    <property type="evidence" value="ECO:0007669"/>
    <property type="project" value="UniProtKB-UniRule"/>
</dbReference>
<feature type="transmembrane region" description="Helical" evidence="7">
    <location>
        <begin position="248"/>
        <end position="266"/>
    </location>
</feature>
<dbReference type="Proteomes" id="UP001141552">
    <property type="component" value="Unassembled WGS sequence"/>
</dbReference>
<feature type="transmembrane region" description="Helical" evidence="7">
    <location>
        <begin position="208"/>
        <end position="228"/>
    </location>
</feature>
<comment type="subcellular location">
    <subcellularLocation>
        <location evidence="1 7">Membrane</location>
        <topology evidence="1 7">Multi-pass membrane protein</topology>
    </subcellularLocation>
</comment>
<evidence type="ECO:0000256" key="2">
    <source>
        <dbReference type="ARBA" id="ARBA00006213"/>
    </source>
</evidence>
<dbReference type="AlphaFoldDB" id="A0A9Q0J3U4"/>
<reference evidence="8" key="2">
    <citation type="journal article" date="2023" name="Plants (Basel)">
        <title>Annotation of the Turnera subulata (Passifloraceae) Draft Genome Reveals the S-Locus Evolved after the Divergence of Turneroideae from Passifloroideae in a Stepwise Manner.</title>
        <authorList>
            <person name="Henning P.M."/>
            <person name="Roalson E.H."/>
            <person name="Mir W."/>
            <person name="McCubbin A.G."/>
            <person name="Shore J.S."/>
        </authorList>
    </citation>
    <scope>NUCLEOTIDE SEQUENCE</scope>
    <source>
        <strain evidence="8">F60SS</strain>
    </source>
</reference>
<feature type="transmembrane region" description="Helical" evidence="7">
    <location>
        <begin position="77"/>
        <end position="97"/>
    </location>
</feature>
<protein>
    <recommendedName>
        <fullName evidence="7">Probable purine permease</fullName>
    </recommendedName>
</protein>
<comment type="similarity">
    <text evidence="2 7">Belongs to the purine permeases (TC 2.A.7.14) family.</text>
</comment>
<evidence type="ECO:0000256" key="4">
    <source>
        <dbReference type="ARBA" id="ARBA00022692"/>
    </source>
</evidence>